<comment type="subcellular location">
    <subcellularLocation>
        <location evidence="1">Membrane</location>
    </subcellularLocation>
</comment>
<keyword evidence="4 9" id="KW-0812">Transmembrane</keyword>
<evidence type="ECO:0000256" key="8">
    <source>
        <dbReference type="ARBA" id="ARBA00023136"/>
    </source>
</evidence>
<comment type="caution">
    <text evidence="9">Lacks conserved residue(s) required for the propagation of feature annotation.</text>
</comment>
<dbReference type="PRINTS" id="PR01650">
    <property type="entry name" value="SECETRNLCASE"/>
</dbReference>
<keyword evidence="5 9" id="KW-0653">Protein transport</keyword>
<evidence type="ECO:0000256" key="6">
    <source>
        <dbReference type="ARBA" id="ARBA00022989"/>
    </source>
</evidence>
<keyword evidence="8 9" id="KW-0472">Membrane</keyword>
<keyword evidence="7 9" id="KW-0811">Translocation</keyword>
<dbReference type="HAMAP" id="MF_00422">
    <property type="entry name" value="SecE"/>
    <property type="match status" value="1"/>
</dbReference>
<gene>
    <name evidence="9 10" type="primary">secE</name>
    <name evidence="10" type="ORF">L9G74_15665</name>
</gene>
<sequence>MTTNTESQGNSLDILKWVIIFVVLAVAIVGNHMLAEQASAVVRAVGVLVLFAIAGFVALQTAKGKQALAFAKESHIEVRKVVWPTRQEALNTTFIVLIATGILGLILWGLDTVLLKIVNLITGV</sequence>
<comment type="caution">
    <text evidence="10">The sequence shown here is derived from an EMBL/GenBank/DDBJ whole genome shotgun (WGS) entry which is preliminary data.</text>
</comment>
<name>A0ABT2FNQ8_9GAMM</name>
<evidence type="ECO:0000313" key="10">
    <source>
        <dbReference type="EMBL" id="MCS4557888.1"/>
    </source>
</evidence>
<dbReference type="Gene3D" id="1.20.5.1030">
    <property type="entry name" value="Preprotein translocase secy subunit"/>
    <property type="match status" value="1"/>
</dbReference>
<protein>
    <recommendedName>
        <fullName evidence="9">Protein translocase subunit SecE</fullName>
    </recommendedName>
</protein>
<comment type="subunit">
    <text evidence="9">Component of the Sec protein translocase complex. Heterotrimer consisting of SecY, SecE and SecG subunits. The heterotrimers can form oligomers, although 1 heterotrimer is thought to be able to translocate proteins. Interacts with the ribosome. Interacts with SecDF, and other proteins may be involved. Interacts with SecA.</text>
</comment>
<evidence type="ECO:0000313" key="11">
    <source>
        <dbReference type="Proteomes" id="UP001201549"/>
    </source>
</evidence>
<keyword evidence="11" id="KW-1185">Reference proteome</keyword>
<dbReference type="NCBIfam" id="NF004372">
    <property type="entry name" value="PRK05740.1-2"/>
    <property type="match status" value="1"/>
</dbReference>
<dbReference type="Pfam" id="PF00584">
    <property type="entry name" value="SecE"/>
    <property type="match status" value="1"/>
</dbReference>
<evidence type="ECO:0000256" key="2">
    <source>
        <dbReference type="ARBA" id="ARBA00022448"/>
    </source>
</evidence>
<evidence type="ECO:0000256" key="7">
    <source>
        <dbReference type="ARBA" id="ARBA00023010"/>
    </source>
</evidence>
<dbReference type="NCBIfam" id="TIGR00964">
    <property type="entry name" value="secE_bact"/>
    <property type="match status" value="1"/>
</dbReference>
<feature type="transmembrane region" description="Helical" evidence="9">
    <location>
        <begin position="89"/>
        <end position="110"/>
    </location>
</feature>
<reference evidence="11" key="1">
    <citation type="submission" date="2023-07" db="EMBL/GenBank/DDBJ databases">
        <title>Shewanella mangrovi sp. nov., an acetaldehyde- degrading bacterium isolated from mangrove sediment.</title>
        <authorList>
            <person name="Liu Y."/>
        </authorList>
    </citation>
    <scope>NUCLEOTIDE SEQUENCE [LARGE SCALE GENOMIC DNA]</scope>
    <source>
        <strain evidence="11">C32</strain>
    </source>
</reference>
<dbReference type="InterPro" id="IPR001901">
    <property type="entry name" value="Translocase_SecE/Sec61-g"/>
</dbReference>
<evidence type="ECO:0000256" key="4">
    <source>
        <dbReference type="ARBA" id="ARBA00022692"/>
    </source>
</evidence>
<dbReference type="Proteomes" id="UP001201549">
    <property type="component" value="Unassembled WGS sequence"/>
</dbReference>
<keyword evidence="6 9" id="KW-1133">Transmembrane helix</keyword>
<evidence type="ECO:0000256" key="9">
    <source>
        <dbReference type="HAMAP-Rule" id="MF_00422"/>
    </source>
</evidence>
<proteinExistence type="inferred from homology"/>
<dbReference type="PANTHER" id="PTHR33910:SF1">
    <property type="entry name" value="PROTEIN TRANSLOCASE SUBUNIT SECE"/>
    <property type="match status" value="1"/>
</dbReference>
<evidence type="ECO:0000256" key="3">
    <source>
        <dbReference type="ARBA" id="ARBA00022475"/>
    </source>
</evidence>
<evidence type="ECO:0000256" key="1">
    <source>
        <dbReference type="ARBA" id="ARBA00004370"/>
    </source>
</evidence>
<dbReference type="InterPro" id="IPR005807">
    <property type="entry name" value="SecE_bac"/>
</dbReference>
<organism evidence="10 11">
    <name type="scientific">Shewanella electrica</name>
    <dbReference type="NCBI Taxonomy" id="515560"/>
    <lineage>
        <taxon>Bacteria</taxon>
        <taxon>Pseudomonadati</taxon>
        <taxon>Pseudomonadota</taxon>
        <taxon>Gammaproteobacteria</taxon>
        <taxon>Alteromonadales</taxon>
        <taxon>Shewanellaceae</taxon>
        <taxon>Shewanella</taxon>
    </lineage>
</organism>
<dbReference type="PANTHER" id="PTHR33910">
    <property type="entry name" value="PROTEIN TRANSLOCASE SUBUNIT SECE"/>
    <property type="match status" value="1"/>
</dbReference>
<dbReference type="InterPro" id="IPR038379">
    <property type="entry name" value="SecE_sf"/>
</dbReference>
<comment type="similarity">
    <text evidence="9">Belongs to the SecE/SEC61-gamma family.</text>
</comment>
<dbReference type="RefSeq" id="WP_238897350.1">
    <property type="nucleotide sequence ID" value="NZ_JAKOGG010000013.1"/>
</dbReference>
<feature type="transmembrane region" description="Helical" evidence="9">
    <location>
        <begin position="40"/>
        <end position="59"/>
    </location>
</feature>
<dbReference type="EMBL" id="JAKOGG010000013">
    <property type="protein sequence ID" value="MCS4557888.1"/>
    <property type="molecule type" value="Genomic_DNA"/>
</dbReference>
<keyword evidence="2 9" id="KW-0813">Transport</keyword>
<keyword evidence="3 9" id="KW-1003">Cell membrane</keyword>
<accession>A0ABT2FNQ8</accession>
<dbReference type="PROSITE" id="PS01067">
    <property type="entry name" value="SECE_SEC61G"/>
    <property type="match status" value="1"/>
</dbReference>
<comment type="function">
    <text evidence="9">Essential subunit of the Sec protein translocation channel SecYEG. Clamps together the 2 halves of SecY. May contact the channel plug during translocation.</text>
</comment>
<evidence type="ECO:0000256" key="5">
    <source>
        <dbReference type="ARBA" id="ARBA00022927"/>
    </source>
</evidence>
<feature type="transmembrane region" description="Helical" evidence="9">
    <location>
        <begin position="14"/>
        <end position="34"/>
    </location>
</feature>